<name>A0A2K3MJM2_TRIPR</name>
<comment type="caution">
    <text evidence="3">The sequence shown here is derived from an EMBL/GenBank/DDBJ whole genome shotgun (WGS) entry which is preliminary data.</text>
</comment>
<keyword evidence="2" id="KW-1133">Transmembrane helix</keyword>
<protein>
    <submittedName>
        <fullName evidence="3">Cysteine-rich receptor-like protein kinase</fullName>
    </submittedName>
</protein>
<keyword evidence="3" id="KW-0418">Kinase</keyword>
<feature type="non-terminal residue" evidence="3">
    <location>
        <position position="1"/>
    </location>
</feature>
<dbReference type="GO" id="GO:0016301">
    <property type="term" value="F:kinase activity"/>
    <property type="evidence" value="ECO:0007669"/>
    <property type="project" value="UniProtKB-KW"/>
</dbReference>
<sequence>ALLTDRCPIQKEAIGYYDSCILRYSHTQIFGVRDTQTSNVYYIEPKTVVEDAFKQRLNVLLDELKSTAADGDSRVKNTESPSPQPQSSETIAHAHALPPTTVKGNRRKLRTVIAIVVVVVAGILLIVAIAIVVRIYFERRKPRPQYTPEFEGT</sequence>
<keyword evidence="3" id="KW-0675">Receptor</keyword>
<dbReference type="Proteomes" id="UP000236291">
    <property type="component" value="Unassembled WGS sequence"/>
</dbReference>
<feature type="transmembrane region" description="Helical" evidence="2">
    <location>
        <begin position="112"/>
        <end position="137"/>
    </location>
</feature>
<dbReference type="PANTHER" id="PTHR32099">
    <property type="entry name" value="CYSTEINE-RICH REPEAT SECRETORY PROTEIN"/>
    <property type="match status" value="1"/>
</dbReference>
<keyword evidence="2" id="KW-0812">Transmembrane</keyword>
<accession>A0A2K3MJM2</accession>
<evidence type="ECO:0000313" key="3">
    <source>
        <dbReference type="EMBL" id="PNX90990.1"/>
    </source>
</evidence>
<reference evidence="3 4" key="1">
    <citation type="journal article" date="2014" name="Am. J. Bot.">
        <title>Genome assembly and annotation for red clover (Trifolium pratense; Fabaceae).</title>
        <authorList>
            <person name="Istvanek J."/>
            <person name="Jaros M."/>
            <person name="Krenek A."/>
            <person name="Repkova J."/>
        </authorList>
    </citation>
    <scope>NUCLEOTIDE SEQUENCE [LARGE SCALE GENOMIC DNA]</scope>
    <source>
        <strain evidence="4">cv. Tatra</strain>
        <tissue evidence="3">Young leaves</tissue>
    </source>
</reference>
<evidence type="ECO:0000313" key="4">
    <source>
        <dbReference type="Proteomes" id="UP000236291"/>
    </source>
</evidence>
<dbReference type="PANTHER" id="PTHR32099:SF51">
    <property type="entry name" value="CYSTEINE-RICH RECEPTOR-LIKE PROTEIN KINASE 25 ISOFORM X1"/>
    <property type="match status" value="1"/>
</dbReference>
<dbReference type="AlphaFoldDB" id="A0A2K3MJM2"/>
<keyword evidence="3" id="KW-0808">Transferase</keyword>
<reference evidence="3 4" key="2">
    <citation type="journal article" date="2017" name="Front. Plant Sci.">
        <title>Gene Classification and Mining of Molecular Markers Useful in Red Clover (Trifolium pratense) Breeding.</title>
        <authorList>
            <person name="Istvanek J."/>
            <person name="Dluhosova J."/>
            <person name="Dluhos P."/>
            <person name="Patkova L."/>
            <person name="Nedelnik J."/>
            <person name="Repkova J."/>
        </authorList>
    </citation>
    <scope>NUCLEOTIDE SEQUENCE [LARGE SCALE GENOMIC DNA]</scope>
    <source>
        <strain evidence="4">cv. Tatra</strain>
        <tissue evidence="3">Young leaves</tissue>
    </source>
</reference>
<feature type="region of interest" description="Disordered" evidence="1">
    <location>
        <begin position="70"/>
        <end position="93"/>
    </location>
</feature>
<keyword evidence="2" id="KW-0472">Membrane</keyword>
<evidence type="ECO:0000256" key="2">
    <source>
        <dbReference type="SAM" id="Phobius"/>
    </source>
</evidence>
<proteinExistence type="predicted"/>
<evidence type="ECO:0000256" key="1">
    <source>
        <dbReference type="SAM" id="MobiDB-lite"/>
    </source>
</evidence>
<dbReference type="EMBL" id="ASHM01064623">
    <property type="protein sequence ID" value="PNX90990.1"/>
    <property type="molecule type" value="Genomic_DNA"/>
</dbReference>
<gene>
    <name evidence="3" type="ORF">L195_g047119</name>
</gene>
<organism evidence="3 4">
    <name type="scientific">Trifolium pratense</name>
    <name type="common">Red clover</name>
    <dbReference type="NCBI Taxonomy" id="57577"/>
    <lineage>
        <taxon>Eukaryota</taxon>
        <taxon>Viridiplantae</taxon>
        <taxon>Streptophyta</taxon>
        <taxon>Embryophyta</taxon>
        <taxon>Tracheophyta</taxon>
        <taxon>Spermatophyta</taxon>
        <taxon>Magnoliopsida</taxon>
        <taxon>eudicotyledons</taxon>
        <taxon>Gunneridae</taxon>
        <taxon>Pentapetalae</taxon>
        <taxon>rosids</taxon>
        <taxon>fabids</taxon>
        <taxon>Fabales</taxon>
        <taxon>Fabaceae</taxon>
        <taxon>Papilionoideae</taxon>
        <taxon>50 kb inversion clade</taxon>
        <taxon>NPAAA clade</taxon>
        <taxon>Hologalegina</taxon>
        <taxon>IRL clade</taxon>
        <taxon>Trifolieae</taxon>
        <taxon>Trifolium</taxon>
    </lineage>
</organism>